<name>A0A914HVW0_GLORO</name>
<sequence>MKTLYSELYAAMESIHFNQLFCKIIKDEAVVYCDKIAAEKFTFEWLQKVSGANAKTVVTYKDLLGDEVLVTDKDEFSTMREVMEEIGSNGIEFHVTKIAKKKSKEKKIGTENSGKLKTKMTLRTTDSISESTSGRTAESVTPSVVSDTTKAGSSDPPTSPQHSVSNLDQYGDVLEENPQSEFTTHLRRFTKFNLMGNCCEAFNFSWITAKYYGGKLRLIAKGPARNRFNLPIDGHLLIRPNSELQKCVWLSKTNYQGYVFEFDTEVDSKLFYERFSEMIYSM</sequence>
<organism evidence="2 3">
    <name type="scientific">Globodera rostochiensis</name>
    <name type="common">Golden nematode worm</name>
    <name type="synonym">Heterodera rostochiensis</name>
    <dbReference type="NCBI Taxonomy" id="31243"/>
    <lineage>
        <taxon>Eukaryota</taxon>
        <taxon>Metazoa</taxon>
        <taxon>Ecdysozoa</taxon>
        <taxon>Nematoda</taxon>
        <taxon>Chromadorea</taxon>
        <taxon>Rhabditida</taxon>
        <taxon>Tylenchina</taxon>
        <taxon>Tylenchomorpha</taxon>
        <taxon>Tylenchoidea</taxon>
        <taxon>Heteroderidae</taxon>
        <taxon>Heteroderinae</taxon>
        <taxon>Globodera</taxon>
    </lineage>
</organism>
<accession>A0A914HVW0</accession>
<keyword evidence="2" id="KW-1185">Reference proteome</keyword>
<feature type="compositionally biased region" description="Polar residues" evidence="1">
    <location>
        <begin position="110"/>
        <end position="166"/>
    </location>
</feature>
<proteinExistence type="predicted"/>
<reference evidence="3" key="1">
    <citation type="submission" date="2022-11" db="UniProtKB">
        <authorList>
            <consortium name="WormBaseParasite"/>
        </authorList>
    </citation>
    <scope>IDENTIFICATION</scope>
</reference>
<evidence type="ECO:0000313" key="3">
    <source>
        <dbReference type="WBParaSite" id="Gr19_v10_g448.t1"/>
    </source>
</evidence>
<evidence type="ECO:0000256" key="1">
    <source>
        <dbReference type="SAM" id="MobiDB-lite"/>
    </source>
</evidence>
<dbReference type="Proteomes" id="UP000887572">
    <property type="component" value="Unplaced"/>
</dbReference>
<evidence type="ECO:0000313" key="2">
    <source>
        <dbReference type="Proteomes" id="UP000887572"/>
    </source>
</evidence>
<dbReference type="WBParaSite" id="Gr19_v10_g448.t1">
    <property type="protein sequence ID" value="Gr19_v10_g448.t1"/>
    <property type="gene ID" value="Gr19_v10_g448"/>
</dbReference>
<dbReference type="AlphaFoldDB" id="A0A914HVW0"/>
<protein>
    <submittedName>
        <fullName evidence="3">PB1 domain-containing protein</fullName>
    </submittedName>
</protein>
<feature type="region of interest" description="Disordered" evidence="1">
    <location>
        <begin position="104"/>
        <end position="166"/>
    </location>
</feature>